<evidence type="ECO:0000256" key="3">
    <source>
        <dbReference type="ARBA" id="ARBA00022827"/>
    </source>
</evidence>
<feature type="domain" description="FAD/NAD(P)-binding" evidence="8">
    <location>
        <begin position="182"/>
        <end position="471"/>
    </location>
</feature>
<keyword evidence="4" id="KW-0560">Oxidoreductase</keyword>
<dbReference type="InterPro" id="IPR002109">
    <property type="entry name" value="Glutaredoxin"/>
</dbReference>
<dbReference type="InterPro" id="IPR023753">
    <property type="entry name" value="FAD/NAD-binding_dom"/>
</dbReference>
<evidence type="ECO:0000313" key="10">
    <source>
        <dbReference type="Proteomes" id="UP001589590"/>
    </source>
</evidence>
<accession>A0ABV5GXB2</accession>
<dbReference type="CDD" id="cd02976">
    <property type="entry name" value="NrdH"/>
    <property type="match status" value="2"/>
</dbReference>
<keyword evidence="10" id="KW-1185">Reference proteome</keyword>
<keyword evidence="2" id="KW-0285">Flavoprotein</keyword>
<evidence type="ECO:0000256" key="4">
    <source>
        <dbReference type="ARBA" id="ARBA00023002"/>
    </source>
</evidence>
<protein>
    <submittedName>
        <fullName evidence="9">FAD-dependent oxidoreductase</fullName>
    </submittedName>
</protein>
<dbReference type="PRINTS" id="PR00368">
    <property type="entry name" value="FADPNR"/>
</dbReference>
<dbReference type="InterPro" id="IPR036249">
    <property type="entry name" value="Thioredoxin-like_sf"/>
</dbReference>
<dbReference type="RefSeq" id="WP_377878713.1">
    <property type="nucleotide sequence ID" value="NZ_JBHMFA010000004.1"/>
</dbReference>
<evidence type="ECO:0000256" key="2">
    <source>
        <dbReference type="ARBA" id="ARBA00022630"/>
    </source>
</evidence>
<dbReference type="Gene3D" id="3.40.30.10">
    <property type="entry name" value="Glutaredoxin"/>
    <property type="match status" value="2"/>
</dbReference>
<dbReference type="Proteomes" id="UP001589590">
    <property type="component" value="Unassembled WGS sequence"/>
</dbReference>
<evidence type="ECO:0000259" key="8">
    <source>
        <dbReference type="Pfam" id="PF07992"/>
    </source>
</evidence>
<dbReference type="InterPro" id="IPR008255">
    <property type="entry name" value="Pyr_nucl-diS_OxRdtase_2_AS"/>
</dbReference>
<feature type="domain" description="Glutaredoxin" evidence="7">
    <location>
        <begin position="19"/>
        <end position="77"/>
    </location>
</feature>
<evidence type="ECO:0000259" key="7">
    <source>
        <dbReference type="Pfam" id="PF00462"/>
    </source>
</evidence>
<keyword evidence="3" id="KW-0274">FAD</keyword>
<dbReference type="Pfam" id="PF07992">
    <property type="entry name" value="Pyr_redox_2"/>
    <property type="match status" value="1"/>
</dbReference>
<evidence type="ECO:0000256" key="1">
    <source>
        <dbReference type="ARBA" id="ARBA00009333"/>
    </source>
</evidence>
<reference evidence="9 10" key="1">
    <citation type="submission" date="2024-09" db="EMBL/GenBank/DDBJ databases">
        <authorList>
            <person name="Sun Q."/>
            <person name="Mori K."/>
        </authorList>
    </citation>
    <scope>NUCLEOTIDE SEQUENCE [LARGE SCALE GENOMIC DNA]</scope>
    <source>
        <strain evidence="9 10">CECT 8300</strain>
    </source>
</reference>
<dbReference type="PANTHER" id="PTHR48105">
    <property type="entry name" value="THIOREDOXIN REDUCTASE 1-RELATED-RELATED"/>
    <property type="match status" value="1"/>
</dbReference>
<dbReference type="PROSITE" id="PS51354">
    <property type="entry name" value="GLUTAREDOXIN_2"/>
    <property type="match status" value="2"/>
</dbReference>
<dbReference type="PROSITE" id="PS00573">
    <property type="entry name" value="PYRIDINE_REDOX_2"/>
    <property type="match status" value="1"/>
</dbReference>
<feature type="domain" description="Glutaredoxin" evidence="7">
    <location>
        <begin position="99"/>
        <end position="157"/>
    </location>
</feature>
<dbReference type="InterPro" id="IPR050097">
    <property type="entry name" value="Ferredoxin-NADP_redctase_2"/>
</dbReference>
<comment type="caution">
    <text evidence="9">The sequence shown here is derived from an EMBL/GenBank/DDBJ whole genome shotgun (WGS) entry which is preliminary data.</text>
</comment>
<gene>
    <name evidence="9" type="ORF">ACFFU1_05215</name>
</gene>
<dbReference type="EMBL" id="JBHMFA010000004">
    <property type="protein sequence ID" value="MFB9104283.1"/>
    <property type="molecule type" value="Genomic_DNA"/>
</dbReference>
<dbReference type="InterPro" id="IPR036188">
    <property type="entry name" value="FAD/NAD-bd_sf"/>
</dbReference>
<proteinExistence type="inferred from homology"/>
<organism evidence="9 10">
    <name type="scientific">Algibacter miyuki</name>
    <dbReference type="NCBI Taxonomy" id="1306933"/>
    <lineage>
        <taxon>Bacteria</taxon>
        <taxon>Pseudomonadati</taxon>
        <taxon>Bacteroidota</taxon>
        <taxon>Flavobacteriia</taxon>
        <taxon>Flavobacteriales</taxon>
        <taxon>Flavobacteriaceae</taxon>
        <taxon>Algibacter</taxon>
    </lineage>
</organism>
<keyword evidence="5" id="KW-1015">Disulfide bond</keyword>
<evidence type="ECO:0000313" key="9">
    <source>
        <dbReference type="EMBL" id="MFB9104283.1"/>
    </source>
</evidence>
<evidence type="ECO:0000256" key="5">
    <source>
        <dbReference type="ARBA" id="ARBA00023157"/>
    </source>
</evidence>
<dbReference type="SUPFAM" id="SSF52833">
    <property type="entry name" value="Thioredoxin-like"/>
    <property type="match status" value="2"/>
</dbReference>
<comment type="similarity">
    <text evidence="1">Belongs to the class-II pyridine nucleotide-disulfide oxidoreductase family.</text>
</comment>
<sequence length="483" mass="53263">MAIFYKKPTNQIHKNMNNILLYGADWCPDCRRAKAYLKENNIDFTFVDVDLDKEATAQVEAINNGKRIIPTIIIDDKSYTNPDNIQLASVLGINAVGHVQLFGADWCPDCRRAKSFLRDNGINFEFIDVDQHDWATEKVEEINNGKRIIPTVLINSKPYTNPDNTELTKLLSINIEKQHKIFDTIIIGGGAAGLTTSIYAQRDRFDTLILEKSTIGGNAFLTEKIENYPGFQSISGPLLMEKMEEQAKTYGATIKTGEEVVNIEKKDNLFSIKTKGDTYLGKSVVLSTGSTYRKLGIPNEEALIGSGIHFCATCDGAFYRDKDIIVIGGGNSALEEGIFLAGFCKSVKIVHRSKYFSASKTYVEKLESIENISTHMNKSSLEFISDDKGLFEGVKLKDNETQEESVLTADGLFIFIGLIPNTQSFKNIVDLDSRGFIQTKGLAETSVKGIFAAGDCREGAIAQVAAATGEGVLASYGIRSFLK</sequence>
<evidence type="ECO:0000256" key="6">
    <source>
        <dbReference type="ARBA" id="ARBA00023284"/>
    </source>
</evidence>
<dbReference type="Gene3D" id="3.50.50.60">
    <property type="entry name" value="FAD/NAD(P)-binding domain"/>
    <property type="match status" value="2"/>
</dbReference>
<name>A0ABV5GXB2_9FLAO</name>
<dbReference type="PRINTS" id="PR00469">
    <property type="entry name" value="PNDRDTASEII"/>
</dbReference>
<dbReference type="Pfam" id="PF00462">
    <property type="entry name" value="Glutaredoxin"/>
    <property type="match status" value="2"/>
</dbReference>
<keyword evidence="6" id="KW-0676">Redox-active center</keyword>
<dbReference type="SUPFAM" id="SSF51905">
    <property type="entry name" value="FAD/NAD(P)-binding domain"/>
    <property type="match status" value="1"/>
</dbReference>